<dbReference type="PROSITE" id="PS50949">
    <property type="entry name" value="HTH_GNTR"/>
    <property type="match status" value="1"/>
</dbReference>
<dbReference type="Proteomes" id="UP000233742">
    <property type="component" value="Chromosome"/>
</dbReference>
<dbReference type="SMART" id="SM00345">
    <property type="entry name" value="HTH_GNTR"/>
    <property type="match status" value="1"/>
</dbReference>
<dbReference type="PRINTS" id="PR00033">
    <property type="entry name" value="HTHASNC"/>
</dbReference>
<keyword evidence="6" id="KW-1185">Reference proteome</keyword>
<dbReference type="SMART" id="SM00895">
    <property type="entry name" value="FCD"/>
    <property type="match status" value="1"/>
</dbReference>
<keyword evidence="1" id="KW-0805">Transcription regulation</keyword>
<dbReference type="InterPro" id="IPR011711">
    <property type="entry name" value="GntR_C"/>
</dbReference>
<evidence type="ECO:0000313" key="5">
    <source>
        <dbReference type="EMBL" id="AUH34335.1"/>
    </source>
</evidence>
<dbReference type="EMBL" id="CP025408">
    <property type="protein sequence ID" value="AUH34335.1"/>
    <property type="molecule type" value="Genomic_DNA"/>
</dbReference>
<dbReference type="OrthoDB" id="9788098at2"/>
<dbReference type="CDD" id="cd07377">
    <property type="entry name" value="WHTH_GntR"/>
    <property type="match status" value="1"/>
</dbReference>
<keyword evidence="3" id="KW-0804">Transcription</keyword>
<evidence type="ECO:0000256" key="3">
    <source>
        <dbReference type="ARBA" id="ARBA00023163"/>
    </source>
</evidence>
<dbReference type="KEGG" id="paro:CUV01_13930"/>
<keyword evidence="2" id="KW-0238">DNA-binding</keyword>
<dbReference type="Pfam" id="PF00392">
    <property type="entry name" value="GntR"/>
    <property type="match status" value="1"/>
</dbReference>
<dbReference type="GO" id="GO:0003700">
    <property type="term" value="F:DNA-binding transcription factor activity"/>
    <property type="evidence" value="ECO:0007669"/>
    <property type="project" value="InterPro"/>
</dbReference>
<evidence type="ECO:0000259" key="4">
    <source>
        <dbReference type="PROSITE" id="PS50949"/>
    </source>
</evidence>
<dbReference type="AlphaFoldDB" id="A0A2K9ERK8"/>
<name>A0A2K9ERK8_9RHOB</name>
<dbReference type="Gene3D" id="1.10.10.10">
    <property type="entry name" value="Winged helix-like DNA-binding domain superfamily/Winged helix DNA-binding domain"/>
    <property type="match status" value="1"/>
</dbReference>
<gene>
    <name evidence="5" type="ORF">CUV01_13930</name>
</gene>
<protein>
    <submittedName>
        <fullName evidence="5">GntR family transcriptional regulator</fullName>
    </submittedName>
</protein>
<dbReference type="InterPro" id="IPR036390">
    <property type="entry name" value="WH_DNA-bd_sf"/>
</dbReference>
<evidence type="ECO:0000256" key="1">
    <source>
        <dbReference type="ARBA" id="ARBA00023015"/>
    </source>
</evidence>
<reference evidence="5 6" key="1">
    <citation type="submission" date="2017-12" db="EMBL/GenBank/DDBJ databases">
        <authorList>
            <person name="Hurst M.R.H."/>
        </authorList>
    </citation>
    <scope>NUCLEOTIDE SEQUENCE [LARGE SCALE GENOMIC DNA]</scope>
    <source>
        <strain evidence="5 6">BM15</strain>
    </source>
</reference>
<proteinExistence type="predicted"/>
<dbReference type="InterPro" id="IPR000485">
    <property type="entry name" value="AsnC-type_HTH_dom"/>
</dbReference>
<feature type="domain" description="HTH gntR-type" evidence="4">
    <location>
        <begin position="37"/>
        <end position="104"/>
    </location>
</feature>
<dbReference type="Gene3D" id="1.20.120.530">
    <property type="entry name" value="GntR ligand-binding domain-like"/>
    <property type="match status" value="1"/>
</dbReference>
<evidence type="ECO:0000313" key="6">
    <source>
        <dbReference type="Proteomes" id="UP000233742"/>
    </source>
</evidence>
<dbReference type="SUPFAM" id="SSF48008">
    <property type="entry name" value="GntR ligand-binding domain-like"/>
    <property type="match status" value="1"/>
</dbReference>
<dbReference type="GO" id="GO:0043565">
    <property type="term" value="F:sequence-specific DNA binding"/>
    <property type="evidence" value="ECO:0007669"/>
    <property type="project" value="InterPro"/>
</dbReference>
<dbReference type="PANTHER" id="PTHR43537">
    <property type="entry name" value="TRANSCRIPTIONAL REGULATOR, GNTR FAMILY"/>
    <property type="match status" value="1"/>
</dbReference>
<evidence type="ECO:0000256" key="2">
    <source>
        <dbReference type="ARBA" id="ARBA00023125"/>
    </source>
</evidence>
<dbReference type="InterPro" id="IPR036388">
    <property type="entry name" value="WH-like_DNA-bd_sf"/>
</dbReference>
<sequence>MCYIGGNEKQEGRVLQKAVTQHETELVLPTLDPPTRPSVADQVFNVLQQRILTLELPPLAKISETDIGKRMGVSRQPVREAFKRLERLGFLQIRPQSGSVVSLISEEAILRARFIRTALETQTTRAACEVLSAEDIAMLQAILDQQGVAVDSNDAPLFHKLDEDFHRGICRLSGHDYVWDLIQDHKAHMDRVRMLSLSSTSQQLALREHIVILAAIAARDSEAAAEAMTRHLSRIEVLIQQIKDQNHNWFVDMVR</sequence>
<dbReference type="InterPro" id="IPR008920">
    <property type="entry name" value="TF_FadR/GntR_C"/>
</dbReference>
<accession>A0A2K9ERK8</accession>
<dbReference type="InterPro" id="IPR000524">
    <property type="entry name" value="Tscrpt_reg_HTH_GntR"/>
</dbReference>
<organism evidence="5 6">
    <name type="scientific">Paracoccus tegillarcae</name>
    <dbReference type="NCBI Taxonomy" id="1529068"/>
    <lineage>
        <taxon>Bacteria</taxon>
        <taxon>Pseudomonadati</taxon>
        <taxon>Pseudomonadota</taxon>
        <taxon>Alphaproteobacteria</taxon>
        <taxon>Rhodobacterales</taxon>
        <taxon>Paracoccaceae</taxon>
        <taxon>Paracoccus</taxon>
    </lineage>
</organism>
<dbReference type="PANTHER" id="PTHR43537:SF6">
    <property type="entry name" value="HTH-TYPE TRANSCRIPTIONAL REPRESSOR RSPR"/>
    <property type="match status" value="1"/>
</dbReference>
<dbReference type="SUPFAM" id="SSF46785">
    <property type="entry name" value="Winged helix' DNA-binding domain"/>
    <property type="match status" value="1"/>
</dbReference>
<dbReference type="Pfam" id="PF07729">
    <property type="entry name" value="FCD"/>
    <property type="match status" value="1"/>
</dbReference>